<protein>
    <submittedName>
        <fullName evidence="2">Uncharacterized protein</fullName>
    </submittedName>
</protein>
<evidence type="ECO:0000313" key="2">
    <source>
        <dbReference type="EMBL" id="QHT04277.1"/>
    </source>
</evidence>
<evidence type="ECO:0000256" key="1">
    <source>
        <dbReference type="SAM" id="MobiDB-lite"/>
    </source>
</evidence>
<sequence>MVNIVLIEKTGELKQSKFISEKGDELYKKCKFKKSDGFEERHRWYSKKDKYPFSSVTLFARDNGKANTENKYELPPPVDNILYFGTCALLAKDEEGVHVDLDVETWNTFYEELYGGFENLADTAKEDEEEEDELESIPAELKTKSGYLKDDFIVDDNHLEEGESEGEYSDDMSELEYEDYSYSDDE</sequence>
<dbReference type="EMBL" id="MN739425">
    <property type="protein sequence ID" value="QHT04277.1"/>
    <property type="molecule type" value="Genomic_DNA"/>
</dbReference>
<feature type="region of interest" description="Disordered" evidence="1">
    <location>
        <begin position="155"/>
        <end position="186"/>
    </location>
</feature>
<feature type="compositionally biased region" description="Acidic residues" evidence="1">
    <location>
        <begin position="162"/>
        <end position="186"/>
    </location>
</feature>
<reference evidence="2" key="1">
    <citation type="journal article" date="2020" name="Nature">
        <title>Giant virus diversity and host interactions through global metagenomics.</title>
        <authorList>
            <person name="Schulz F."/>
            <person name="Roux S."/>
            <person name="Paez-Espino D."/>
            <person name="Jungbluth S."/>
            <person name="Walsh D.A."/>
            <person name="Denef V.J."/>
            <person name="McMahon K.D."/>
            <person name="Konstantinidis K.T."/>
            <person name="Eloe-Fadrosh E.A."/>
            <person name="Kyrpides N.C."/>
            <person name="Woyke T."/>
        </authorList>
    </citation>
    <scope>NUCLEOTIDE SEQUENCE</scope>
    <source>
        <strain evidence="2">GVMAG-M-3300021185-45</strain>
    </source>
</reference>
<proteinExistence type="predicted"/>
<dbReference type="AlphaFoldDB" id="A0A6C0CJB9"/>
<accession>A0A6C0CJB9</accession>
<organism evidence="2">
    <name type="scientific">viral metagenome</name>
    <dbReference type="NCBI Taxonomy" id="1070528"/>
    <lineage>
        <taxon>unclassified sequences</taxon>
        <taxon>metagenomes</taxon>
        <taxon>organismal metagenomes</taxon>
    </lineage>
</organism>
<name>A0A6C0CJB9_9ZZZZ</name>